<dbReference type="OrthoDB" id="7875633at2"/>
<organism evidence="2 3">
    <name type="scientific">Pelagovum pacificum</name>
    <dbReference type="NCBI Taxonomy" id="2588711"/>
    <lineage>
        <taxon>Bacteria</taxon>
        <taxon>Pseudomonadati</taxon>
        <taxon>Pseudomonadota</taxon>
        <taxon>Alphaproteobacteria</taxon>
        <taxon>Rhodobacterales</taxon>
        <taxon>Paracoccaceae</taxon>
        <taxon>Pelagovum</taxon>
    </lineage>
</organism>
<evidence type="ECO:0000313" key="3">
    <source>
        <dbReference type="Proteomes" id="UP000314011"/>
    </source>
</evidence>
<dbReference type="Proteomes" id="UP000314011">
    <property type="component" value="Unassembled WGS sequence"/>
</dbReference>
<feature type="transmembrane region" description="Helical" evidence="1">
    <location>
        <begin position="20"/>
        <end position="43"/>
    </location>
</feature>
<accession>A0A5C5G9N4</accession>
<evidence type="ECO:0000313" key="2">
    <source>
        <dbReference type="EMBL" id="TNY30688.1"/>
    </source>
</evidence>
<evidence type="ECO:0000256" key="1">
    <source>
        <dbReference type="SAM" id="Phobius"/>
    </source>
</evidence>
<evidence type="ECO:0008006" key="4">
    <source>
        <dbReference type="Google" id="ProtNLM"/>
    </source>
</evidence>
<keyword evidence="3" id="KW-1185">Reference proteome</keyword>
<dbReference type="AlphaFoldDB" id="A0A5C5G9N4"/>
<keyword evidence="1" id="KW-0812">Transmembrane</keyword>
<sequence length="119" mass="12036">MNGLLYAVEARAALAARRAAFGVVGLVLMLIGLGFLSLSGWLALAAATTPIQASLIIGGAYFGVGLIVLVIASVRRYRVPASGSTAAMASATPNGNMLPAAVQAFMVGLTAGMTSGRRR</sequence>
<gene>
    <name evidence="2" type="ORF">FHY64_19105</name>
</gene>
<dbReference type="RefSeq" id="WP_140197483.1">
    <property type="nucleotide sequence ID" value="NZ_CP065915.1"/>
</dbReference>
<reference evidence="2 3" key="1">
    <citation type="submission" date="2019-06" db="EMBL/GenBank/DDBJ databases">
        <title>Genome of new Rhodobacteraceae sp. SM1903.</title>
        <authorList>
            <person name="Ren X."/>
        </authorList>
    </citation>
    <scope>NUCLEOTIDE SEQUENCE [LARGE SCALE GENOMIC DNA]</scope>
    <source>
        <strain evidence="2 3">SM1903</strain>
    </source>
</reference>
<comment type="caution">
    <text evidence="2">The sequence shown here is derived from an EMBL/GenBank/DDBJ whole genome shotgun (WGS) entry which is preliminary data.</text>
</comment>
<keyword evidence="1" id="KW-1133">Transmembrane helix</keyword>
<proteinExistence type="predicted"/>
<keyword evidence="1" id="KW-0472">Membrane</keyword>
<feature type="transmembrane region" description="Helical" evidence="1">
    <location>
        <begin position="55"/>
        <end position="77"/>
    </location>
</feature>
<name>A0A5C5G9N4_9RHOB</name>
<dbReference type="EMBL" id="VFFF01000004">
    <property type="protein sequence ID" value="TNY30688.1"/>
    <property type="molecule type" value="Genomic_DNA"/>
</dbReference>
<protein>
    <recommendedName>
        <fullName evidence="4">Phage holin family protein</fullName>
    </recommendedName>
</protein>